<dbReference type="GO" id="GO:0045134">
    <property type="term" value="F:UDP phosphatase activity"/>
    <property type="evidence" value="ECO:0007669"/>
    <property type="project" value="TreeGrafter"/>
</dbReference>
<dbReference type="EMBL" id="GECZ01012075">
    <property type="protein sequence ID" value="JAS57694.1"/>
    <property type="molecule type" value="Transcribed_RNA"/>
</dbReference>
<comment type="similarity">
    <text evidence="5">Belongs to the apyrase family.</text>
</comment>
<name>A0A1B6FWI6_9HEMI</name>
<evidence type="ECO:0000313" key="7">
    <source>
        <dbReference type="EMBL" id="JAS54481.1"/>
    </source>
</evidence>
<evidence type="ECO:0000256" key="1">
    <source>
        <dbReference type="ARBA" id="ARBA00001913"/>
    </source>
</evidence>
<evidence type="ECO:0000256" key="6">
    <source>
        <dbReference type="PIRSR" id="PIRSR609283-1"/>
    </source>
</evidence>
<dbReference type="Gene3D" id="2.120.10.100">
    <property type="entry name" value="Apyrase"/>
    <property type="match status" value="1"/>
</dbReference>
<organism evidence="7">
    <name type="scientific">Cuerna arida</name>
    <dbReference type="NCBI Taxonomy" id="1464854"/>
    <lineage>
        <taxon>Eukaryota</taxon>
        <taxon>Metazoa</taxon>
        <taxon>Ecdysozoa</taxon>
        <taxon>Arthropoda</taxon>
        <taxon>Hexapoda</taxon>
        <taxon>Insecta</taxon>
        <taxon>Pterygota</taxon>
        <taxon>Neoptera</taxon>
        <taxon>Paraneoptera</taxon>
        <taxon>Hemiptera</taxon>
        <taxon>Auchenorrhyncha</taxon>
        <taxon>Membracoidea</taxon>
        <taxon>Cicadellidae</taxon>
        <taxon>Cicadellinae</taxon>
        <taxon>Proconiini</taxon>
        <taxon>Cuerna</taxon>
    </lineage>
</organism>
<evidence type="ECO:0000256" key="4">
    <source>
        <dbReference type="ARBA" id="ARBA00022837"/>
    </source>
</evidence>
<proteinExistence type="inferred from homology"/>
<dbReference type="Pfam" id="PF06079">
    <property type="entry name" value="Apyrase"/>
    <property type="match status" value="1"/>
</dbReference>
<dbReference type="InterPro" id="IPR036258">
    <property type="entry name" value="Apyrase_sf"/>
</dbReference>
<reference evidence="7" key="1">
    <citation type="submission" date="2015-11" db="EMBL/GenBank/DDBJ databases">
        <title>De novo transcriptome assembly of four potential Pierce s Disease insect vectors from Arizona vineyards.</title>
        <authorList>
            <person name="Tassone E.E."/>
        </authorList>
    </citation>
    <scope>NUCLEOTIDE SEQUENCE</scope>
</reference>
<dbReference type="SUPFAM" id="SSF101887">
    <property type="entry name" value="Apyrase"/>
    <property type="match status" value="1"/>
</dbReference>
<dbReference type="PANTHER" id="PTHR13023">
    <property type="entry name" value="APYRASE"/>
    <property type="match status" value="1"/>
</dbReference>
<evidence type="ECO:0000256" key="5">
    <source>
        <dbReference type="ARBA" id="ARBA00025738"/>
    </source>
</evidence>
<keyword evidence="4 6" id="KW-0106">Calcium</keyword>
<dbReference type="PANTHER" id="PTHR13023:SF3">
    <property type="entry name" value="SOLUBLE CALCIUM-ACTIVATED NUCLEOTIDASE 1"/>
    <property type="match status" value="1"/>
</dbReference>
<accession>A0A1B6FWI6</accession>
<comment type="cofactor">
    <cofactor evidence="1 6">
        <name>Ca(2+)</name>
        <dbReference type="ChEBI" id="CHEBI:29108"/>
    </cofactor>
</comment>
<dbReference type="EMBL" id="GECZ01015288">
    <property type="protein sequence ID" value="JAS54481.1"/>
    <property type="molecule type" value="Transcribed_RNA"/>
</dbReference>
<evidence type="ECO:0000256" key="2">
    <source>
        <dbReference type="ARBA" id="ARBA00022723"/>
    </source>
</evidence>
<protein>
    <submittedName>
        <fullName evidence="7">Uncharacterized protein</fullName>
    </submittedName>
</protein>
<keyword evidence="3" id="KW-0378">Hydrolase</keyword>
<gene>
    <name evidence="8" type="ORF">g.33074</name>
    <name evidence="7" type="ORF">g.33076</name>
</gene>
<dbReference type="AlphaFoldDB" id="A0A1B6FWI6"/>
<dbReference type="GO" id="GO:0030166">
    <property type="term" value="P:proteoglycan biosynthetic process"/>
    <property type="evidence" value="ECO:0007669"/>
    <property type="project" value="TreeGrafter"/>
</dbReference>
<keyword evidence="2 6" id="KW-0479">Metal-binding</keyword>
<dbReference type="GO" id="GO:0004382">
    <property type="term" value="F:GDP phosphatase activity"/>
    <property type="evidence" value="ECO:0007669"/>
    <property type="project" value="TreeGrafter"/>
</dbReference>
<evidence type="ECO:0000313" key="8">
    <source>
        <dbReference type="EMBL" id="JAS57694.1"/>
    </source>
</evidence>
<dbReference type="InterPro" id="IPR009283">
    <property type="entry name" value="Apyrase"/>
</dbReference>
<evidence type="ECO:0000256" key="3">
    <source>
        <dbReference type="ARBA" id="ARBA00022801"/>
    </source>
</evidence>
<feature type="binding site" evidence="6">
    <location>
        <position position="40"/>
    </location>
    <ligand>
        <name>Ca(2+)</name>
        <dbReference type="ChEBI" id="CHEBI:29108"/>
    </ligand>
</feature>
<feature type="binding site" evidence="6">
    <location>
        <position position="156"/>
    </location>
    <ligand>
        <name>Ca(2+)</name>
        <dbReference type="ChEBI" id="CHEBI:29108"/>
    </ligand>
</feature>
<sequence length="161" mass="18437">MLWVKVITPEGLVTPQNWEDKYDALRKQVDVHFPAALVHESCTWSDVHKRWFFMPLRKLEGPFDPNTYPHLSTNILLSADENFQDIKNVTVGDVHGDHGFCSFKFIPGTDDTVVVALKSEDQMVDGKPQYSTHIMVFLLDGTVIQDELRVSDLKFEGIEFI</sequence>
<dbReference type="GO" id="GO:0005509">
    <property type="term" value="F:calcium ion binding"/>
    <property type="evidence" value="ECO:0007669"/>
    <property type="project" value="InterPro"/>
</dbReference>